<dbReference type="GO" id="GO:0005811">
    <property type="term" value="C:lipid droplet"/>
    <property type="evidence" value="ECO:0007669"/>
    <property type="project" value="InterPro"/>
</dbReference>
<feature type="region of interest" description="Disordered" evidence="1">
    <location>
        <begin position="23"/>
        <end position="115"/>
    </location>
</feature>
<dbReference type="STRING" id="329046.A0A1Y2BVV4"/>
<dbReference type="PANTHER" id="PTHR31102:SF1">
    <property type="entry name" value="CATION_H+ EXCHANGER DOMAIN-CONTAINING PROTEIN"/>
    <property type="match status" value="1"/>
</dbReference>
<feature type="transmembrane region" description="Helical" evidence="2">
    <location>
        <begin position="727"/>
        <end position="752"/>
    </location>
</feature>
<feature type="transmembrane region" description="Helical" evidence="2">
    <location>
        <begin position="346"/>
        <end position="365"/>
    </location>
</feature>
<evidence type="ECO:0000256" key="2">
    <source>
        <dbReference type="SAM" id="Phobius"/>
    </source>
</evidence>
<feature type="transmembrane region" description="Helical" evidence="2">
    <location>
        <begin position="412"/>
        <end position="442"/>
    </location>
</feature>
<dbReference type="InterPro" id="IPR029058">
    <property type="entry name" value="AB_hydrolase_fold"/>
</dbReference>
<dbReference type="GO" id="GO:0016298">
    <property type="term" value="F:lipase activity"/>
    <property type="evidence" value="ECO:0007669"/>
    <property type="project" value="InterPro"/>
</dbReference>
<keyword evidence="3" id="KW-0732">Signal</keyword>
<feature type="transmembrane region" description="Helical" evidence="2">
    <location>
        <begin position="501"/>
        <end position="522"/>
    </location>
</feature>
<keyword evidence="2" id="KW-1133">Transmembrane helix</keyword>
<proteinExistence type="predicted"/>
<feature type="transmembrane region" description="Helical" evidence="2">
    <location>
        <begin position="235"/>
        <end position="257"/>
    </location>
</feature>
<dbReference type="EMBL" id="MCGO01000042">
    <property type="protein sequence ID" value="ORY38908.1"/>
    <property type="molecule type" value="Genomic_DNA"/>
</dbReference>
<sequence>MLSKSKVLLVLVLLATTTTLTVSGQRALRPPSNKDLLAPAPVPQAKADDPTIKNKDSNNRPFSDAFAPAADRRNPAFKADSEKKPQINPNENKDTQVEHAVKHEHKPDHHDHSDPHPAINLLFSLSLVVAAGIGGGRLAERFRQPAMLGMLLTGLLLRNLFRTIILPLPHSWTTPLWTIALSAVTARAGLSLQATVISTNLVPTVLLGSIPVLCETAFLAGLVRVVFHLPAPWCFTLSFGVASVSPGVVVPLLLNLMDRPGWKGSRIPPTLLAATGLDVLIATSGFGIALAAVFGHAHEYEHPDPSIPTIEHISWYTRAAEELLLGVGGGLVLGVLSVFLARSKRVAESVATMIVFSITTLGMMVLKTNGFPGAASSLVVVCWAVIGNGWEKDQMDASNKRLKMIWNLAEPFLFPLIGASVCFIEIRPIVLALSMLCVFISICVRMTINFFTAQAASFSIDEQIFTCGLWAGKGSVQAALSTTTMELVHQYHLQHTESDEYSRIVFACMVSAIMLAGPFAAAGKKMCQIRKNGQFEIWQLPNGAYSRVFICRDHSTKAKAVGPKTVFIVIPGNPGVLEYYEPFAESVFNNAHRINPTRNLDVIALQHVGHSRPDFAASDKSKPSIINSWNTFFNPSKEPRPLSLDQQIHHKLIMFDHIRSLYPKDTRFILTGHSIGCFMTLSVLRQRPNVDNLVKVILLFPTIKEIANTPNGKVIQWVATWGVRHTIAFIVMILRPILMFFPIVFYSIVALFSGMTGAALETTVENLLHHQPGFHALTLGDWEMKQVLELDEETVERNHDKLVLYYGPKDKWADESHFKDMKIRFPDIQAILCTDNVQHDFVIHSSEQMARKVVQWI</sequence>
<evidence type="ECO:0000256" key="3">
    <source>
        <dbReference type="SAM" id="SignalP"/>
    </source>
</evidence>
<evidence type="ECO:0000313" key="5">
    <source>
        <dbReference type="Proteomes" id="UP000193642"/>
    </source>
</evidence>
<keyword evidence="5" id="KW-1185">Reference proteome</keyword>
<keyword evidence="2" id="KW-0472">Membrane</keyword>
<feature type="signal peptide" evidence="3">
    <location>
        <begin position="1"/>
        <end position="24"/>
    </location>
</feature>
<dbReference type="SUPFAM" id="SSF53474">
    <property type="entry name" value="alpha/beta-Hydrolases"/>
    <property type="match status" value="1"/>
</dbReference>
<feature type="transmembrane region" description="Helical" evidence="2">
    <location>
        <begin position="323"/>
        <end position="341"/>
    </location>
</feature>
<organism evidence="4 5">
    <name type="scientific">Rhizoclosmatium globosum</name>
    <dbReference type="NCBI Taxonomy" id="329046"/>
    <lineage>
        <taxon>Eukaryota</taxon>
        <taxon>Fungi</taxon>
        <taxon>Fungi incertae sedis</taxon>
        <taxon>Chytridiomycota</taxon>
        <taxon>Chytridiomycota incertae sedis</taxon>
        <taxon>Chytridiomycetes</taxon>
        <taxon>Chytridiales</taxon>
        <taxon>Chytriomycetaceae</taxon>
        <taxon>Rhizoclosmatium</taxon>
    </lineage>
</organism>
<dbReference type="InterPro" id="IPR038770">
    <property type="entry name" value="Na+/solute_symporter_sf"/>
</dbReference>
<feature type="compositionally biased region" description="Basic and acidic residues" evidence="1">
    <location>
        <begin position="70"/>
        <end position="115"/>
    </location>
</feature>
<dbReference type="GO" id="GO:0098662">
    <property type="term" value="P:inorganic cation transmembrane transport"/>
    <property type="evidence" value="ECO:0007669"/>
    <property type="project" value="TreeGrafter"/>
</dbReference>
<feature type="transmembrane region" description="Helical" evidence="2">
    <location>
        <begin position="269"/>
        <end position="294"/>
    </location>
</feature>
<name>A0A1Y2BVV4_9FUNG</name>
<dbReference type="Proteomes" id="UP000193642">
    <property type="component" value="Unassembled WGS sequence"/>
</dbReference>
<dbReference type="InterPro" id="IPR019363">
    <property type="entry name" value="LDAH"/>
</dbReference>
<dbReference type="InterPro" id="IPR051843">
    <property type="entry name" value="CPA1_transporter"/>
</dbReference>
<accession>A0A1Y2BVV4</accession>
<feature type="compositionally biased region" description="Basic and acidic residues" evidence="1">
    <location>
        <begin position="46"/>
        <end position="58"/>
    </location>
</feature>
<protein>
    <recommendedName>
        <fullName evidence="6">Cation/H+ exchanger domain-containing protein</fullName>
    </recommendedName>
</protein>
<dbReference type="Pfam" id="PF10230">
    <property type="entry name" value="LIDHydrolase"/>
    <property type="match status" value="1"/>
</dbReference>
<evidence type="ECO:0008006" key="6">
    <source>
        <dbReference type="Google" id="ProtNLM"/>
    </source>
</evidence>
<feature type="transmembrane region" description="Helical" evidence="2">
    <location>
        <begin position="118"/>
        <end position="139"/>
    </location>
</feature>
<dbReference type="OrthoDB" id="448051at2759"/>
<dbReference type="GO" id="GO:0019915">
    <property type="term" value="P:lipid storage"/>
    <property type="evidence" value="ECO:0007669"/>
    <property type="project" value="InterPro"/>
</dbReference>
<dbReference type="Gene3D" id="3.40.50.1820">
    <property type="entry name" value="alpha/beta hydrolase"/>
    <property type="match status" value="1"/>
</dbReference>
<keyword evidence="2" id="KW-0812">Transmembrane</keyword>
<dbReference type="Gene3D" id="1.20.1530.20">
    <property type="match status" value="1"/>
</dbReference>
<feature type="transmembrane region" description="Helical" evidence="2">
    <location>
        <begin position="371"/>
        <end position="391"/>
    </location>
</feature>
<dbReference type="PANTHER" id="PTHR31102">
    <property type="match status" value="1"/>
</dbReference>
<dbReference type="AlphaFoldDB" id="A0A1Y2BVV4"/>
<evidence type="ECO:0000313" key="4">
    <source>
        <dbReference type="EMBL" id="ORY38908.1"/>
    </source>
</evidence>
<reference evidence="4 5" key="1">
    <citation type="submission" date="2016-07" db="EMBL/GenBank/DDBJ databases">
        <title>Pervasive Adenine N6-methylation of Active Genes in Fungi.</title>
        <authorList>
            <consortium name="DOE Joint Genome Institute"/>
            <person name="Mondo S.J."/>
            <person name="Dannebaum R.O."/>
            <person name="Kuo R.C."/>
            <person name="Labutti K."/>
            <person name="Haridas S."/>
            <person name="Kuo A."/>
            <person name="Salamov A."/>
            <person name="Ahrendt S.R."/>
            <person name="Lipzen A."/>
            <person name="Sullivan W."/>
            <person name="Andreopoulos W.B."/>
            <person name="Clum A."/>
            <person name="Lindquist E."/>
            <person name="Daum C."/>
            <person name="Ramamoorthy G.K."/>
            <person name="Gryganskyi A."/>
            <person name="Culley D."/>
            <person name="Magnuson J.K."/>
            <person name="James T.Y."/>
            <person name="O'Malley M.A."/>
            <person name="Stajich J.E."/>
            <person name="Spatafora J.W."/>
            <person name="Visel A."/>
            <person name="Grigoriev I.V."/>
        </authorList>
    </citation>
    <scope>NUCLEOTIDE SEQUENCE [LARGE SCALE GENOMIC DNA]</scope>
    <source>
        <strain evidence="4 5">JEL800</strain>
    </source>
</reference>
<feature type="chain" id="PRO_5012260074" description="Cation/H+ exchanger domain-containing protein" evidence="3">
    <location>
        <begin position="25"/>
        <end position="857"/>
    </location>
</feature>
<feature type="transmembrane region" description="Helical" evidence="2">
    <location>
        <begin position="202"/>
        <end position="223"/>
    </location>
</feature>
<evidence type="ECO:0000256" key="1">
    <source>
        <dbReference type="SAM" id="MobiDB-lite"/>
    </source>
</evidence>
<gene>
    <name evidence="4" type="ORF">BCR33DRAFT_769025</name>
</gene>
<comment type="caution">
    <text evidence="4">The sequence shown here is derived from an EMBL/GenBank/DDBJ whole genome shotgun (WGS) entry which is preliminary data.</text>
</comment>